<dbReference type="AlphaFoldDB" id="A0A4R2L8P2"/>
<dbReference type="Pfam" id="PF02639">
    <property type="entry name" value="DUF188"/>
    <property type="match status" value="1"/>
</dbReference>
<dbReference type="InterPro" id="IPR003791">
    <property type="entry name" value="UPF0178"/>
</dbReference>
<evidence type="ECO:0000313" key="4">
    <source>
        <dbReference type="Proteomes" id="UP000295765"/>
    </source>
</evidence>
<evidence type="ECO:0000256" key="2">
    <source>
        <dbReference type="HAMAP-Rule" id="MF_00489"/>
    </source>
</evidence>
<dbReference type="EMBL" id="SLWY01000005">
    <property type="protein sequence ID" value="TCO82442.1"/>
    <property type="molecule type" value="Genomic_DNA"/>
</dbReference>
<dbReference type="PANTHER" id="PTHR35146:SF1">
    <property type="entry name" value="UPF0178 PROTEIN YAII"/>
    <property type="match status" value="1"/>
</dbReference>
<organism evidence="3 4">
    <name type="scientific">Plasticicumulans lactativorans</name>
    <dbReference type="NCBI Taxonomy" id="1133106"/>
    <lineage>
        <taxon>Bacteria</taxon>
        <taxon>Pseudomonadati</taxon>
        <taxon>Pseudomonadota</taxon>
        <taxon>Gammaproteobacteria</taxon>
        <taxon>Candidatus Competibacteraceae</taxon>
        <taxon>Plasticicumulans</taxon>
    </lineage>
</organism>
<accession>A0A4R2L8P2</accession>
<reference evidence="3 4" key="1">
    <citation type="submission" date="2019-03" db="EMBL/GenBank/DDBJ databases">
        <title>Genomic Encyclopedia of Type Strains, Phase IV (KMG-IV): sequencing the most valuable type-strain genomes for metagenomic binning, comparative biology and taxonomic classification.</title>
        <authorList>
            <person name="Goeker M."/>
        </authorList>
    </citation>
    <scope>NUCLEOTIDE SEQUENCE [LARGE SCALE GENOMIC DNA]</scope>
    <source>
        <strain evidence="3 4">DSM 25287</strain>
    </source>
</reference>
<dbReference type="RefSeq" id="WP_132539875.1">
    <property type="nucleotide sequence ID" value="NZ_SLWY01000005.1"/>
</dbReference>
<keyword evidence="4" id="KW-1185">Reference proteome</keyword>
<evidence type="ECO:0000313" key="3">
    <source>
        <dbReference type="EMBL" id="TCO82442.1"/>
    </source>
</evidence>
<dbReference type="Proteomes" id="UP000295765">
    <property type="component" value="Unassembled WGS sequence"/>
</dbReference>
<comment type="similarity">
    <text evidence="1 2">Belongs to the UPF0178 family.</text>
</comment>
<dbReference type="CDD" id="cd18720">
    <property type="entry name" value="PIN_YqxD-like"/>
    <property type="match status" value="1"/>
</dbReference>
<gene>
    <name evidence="3" type="ORF">EV699_105233</name>
</gene>
<name>A0A4R2L8P2_9GAMM</name>
<evidence type="ECO:0000256" key="1">
    <source>
        <dbReference type="ARBA" id="ARBA00008522"/>
    </source>
</evidence>
<protein>
    <recommendedName>
        <fullName evidence="2">UPF0178 protein EV699_105233</fullName>
    </recommendedName>
</protein>
<dbReference type="OrthoDB" id="9798918at2"/>
<sequence length="151" mass="15889">MKLYIDADACPGPVKEIVLRAATRLALPLVLVANQPLKRPPGRGVRVVTVSAGFDAADDWIVAAAEAGDVVISADIPLAAKLVANGVAVINPRGALYTPDNIGEVLSLRNAMDELRSAGLAQTRTAPFGERDRQAFAATLDRLLARRPRGG</sequence>
<dbReference type="NCBIfam" id="NF001095">
    <property type="entry name" value="PRK00124.1"/>
    <property type="match status" value="1"/>
</dbReference>
<dbReference type="PANTHER" id="PTHR35146">
    <property type="entry name" value="UPF0178 PROTEIN YAII"/>
    <property type="match status" value="1"/>
</dbReference>
<proteinExistence type="inferred from homology"/>
<comment type="caution">
    <text evidence="3">The sequence shown here is derived from an EMBL/GenBank/DDBJ whole genome shotgun (WGS) entry which is preliminary data.</text>
</comment>
<dbReference type="HAMAP" id="MF_00489">
    <property type="entry name" value="UPF0178"/>
    <property type="match status" value="1"/>
</dbReference>